<dbReference type="GO" id="GO:0004315">
    <property type="term" value="F:3-oxoacyl-[acyl-carrier-protein] synthase activity"/>
    <property type="evidence" value="ECO:0007669"/>
    <property type="project" value="UniProtKB-EC"/>
</dbReference>
<dbReference type="InterPro" id="IPR014031">
    <property type="entry name" value="Ketoacyl_synth_C"/>
</dbReference>
<dbReference type="InterPro" id="IPR016039">
    <property type="entry name" value="Thiolase-like"/>
</dbReference>
<keyword evidence="7" id="KW-0443">Lipid metabolism</keyword>
<dbReference type="GO" id="GO:0030497">
    <property type="term" value="P:fatty acid elongation"/>
    <property type="evidence" value="ECO:0007669"/>
    <property type="project" value="UniProtKB-ARBA"/>
</dbReference>
<keyword evidence="9 13" id="KW-0012">Acyltransferase</keyword>
<evidence type="ECO:0000256" key="8">
    <source>
        <dbReference type="ARBA" id="ARBA00023160"/>
    </source>
</evidence>
<reference evidence="13 14" key="1">
    <citation type="submission" date="2017-02" db="EMBL/GenBank/DDBJ databases">
        <title>Complete genome sequences of Mycobacterium kansasii strains isolated from rhesus macaques.</title>
        <authorList>
            <person name="Panda A."/>
            <person name="Nagaraj S."/>
            <person name="Zhao X."/>
            <person name="Tettelin H."/>
            <person name="Detolla L.J."/>
        </authorList>
    </citation>
    <scope>NUCLEOTIDE SEQUENCE [LARGE SCALE GENOMIC DNA]</scope>
    <source>
        <strain evidence="13 14">11-3813</strain>
    </source>
</reference>
<feature type="compositionally biased region" description="Basic residues" evidence="11">
    <location>
        <begin position="197"/>
        <end position="211"/>
    </location>
</feature>
<feature type="region of interest" description="Disordered" evidence="11">
    <location>
        <begin position="149"/>
        <end position="213"/>
    </location>
</feature>
<dbReference type="CDD" id="cd00834">
    <property type="entry name" value="KAS_I_II"/>
    <property type="match status" value="1"/>
</dbReference>
<dbReference type="Proteomes" id="UP000189229">
    <property type="component" value="Unassembled WGS sequence"/>
</dbReference>
<keyword evidence="4" id="KW-0444">Lipid biosynthesis</keyword>
<dbReference type="InterPro" id="IPR014030">
    <property type="entry name" value="Ketoacyl_synth_N"/>
</dbReference>
<dbReference type="FunFam" id="3.40.47.10:FF:000018">
    <property type="entry name" value="3-oxoacyl-[acyl-carrier-protein] synthase 2"/>
    <property type="match status" value="1"/>
</dbReference>
<dbReference type="Gene3D" id="3.40.47.10">
    <property type="match status" value="3"/>
</dbReference>
<evidence type="ECO:0000256" key="11">
    <source>
        <dbReference type="SAM" id="MobiDB-lite"/>
    </source>
</evidence>
<dbReference type="Pfam" id="PF00109">
    <property type="entry name" value="ketoacyl-synt"/>
    <property type="match status" value="1"/>
</dbReference>
<evidence type="ECO:0000259" key="12">
    <source>
        <dbReference type="PROSITE" id="PS52004"/>
    </source>
</evidence>
<dbReference type="PANTHER" id="PTHR11712">
    <property type="entry name" value="POLYKETIDE SYNTHASE-RELATED"/>
    <property type="match status" value="1"/>
</dbReference>
<evidence type="ECO:0000256" key="10">
    <source>
        <dbReference type="RuleBase" id="RU003694"/>
    </source>
</evidence>
<evidence type="ECO:0000256" key="4">
    <source>
        <dbReference type="ARBA" id="ARBA00022516"/>
    </source>
</evidence>
<dbReference type="UniPathway" id="UPA00915"/>
<protein>
    <submittedName>
        <fullName evidence="13">3-oxoacyl-[acyl-carrier-] synthase 2 domain protein</fullName>
        <ecNumber evidence="13">2.3.1.41</ecNumber>
    </submittedName>
</protein>
<evidence type="ECO:0000313" key="14">
    <source>
        <dbReference type="Proteomes" id="UP000189229"/>
    </source>
</evidence>
<dbReference type="NCBIfam" id="NF005916">
    <property type="entry name" value="PRK07910.1"/>
    <property type="match status" value="1"/>
</dbReference>
<keyword evidence="6" id="KW-0276">Fatty acid metabolism</keyword>
<dbReference type="EC" id="2.3.1.41" evidence="13"/>
<dbReference type="FunFam" id="3.40.47.10:FF:000029">
    <property type="entry name" value="3-oxoacyl-[acyl-carrier-protein] synthase 1"/>
    <property type="match status" value="1"/>
</dbReference>
<dbReference type="NCBIfam" id="NF005589">
    <property type="entry name" value="PRK07314.1"/>
    <property type="match status" value="1"/>
</dbReference>
<evidence type="ECO:0000313" key="13">
    <source>
        <dbReference type="EMBL" id="OOK72323.1"/>
    </source>
</evidence>
<comment type="similarity">
    <text evidence="3 10">Belongs to the thiolase-like superfamily. Beta-ketoacyl-ACP synthases family.</text>
</comment>
<accession>A0A1V3WZ49</accession>
<evidence type="ECO:0000256" key="5">
    <source>
        <dbReference type="ARBA" id="ARBA00022679"/>
    </source>
</evidence>
<proteinExistence type="inferred from homology"/>
<dbReference type="InterPro" id="IPR000794">
    <property type="entry name" value="Beta-ketoacyl_synthase"/>
</dbReference>
<keyword evidence="5 10" id="KW-0808">Transferase</keyword>
<comment type="caution">
    <text evidence="13">The sequence shown here is derived from an EMBL/GenBank/DDBJ whole genome shotgun (WGS) entry which is preliminary data.</text>
</comment>
<evidence type="ECO:0000256" key="2">
    <source>
        <dbReference type="ARBA" id="ARBA00004796"/>
    </source>
</evidence>
<feature type="domain" description="Ketosynthase family 3 (KS3)" evidence="12">
    <location>
        <begin position="1"/>
        <end position="600"/>
    </location>
</feature>
<dbReference type="EMBL" id="MVBM01000005">
    <property type="protein sequence ID" value="OOK72323.1"/>
    <property type="molecule type" value="Genomic_DNA"/>
</dbReference>
<comment type="pathway">
    <text evidence="2">Lipid metabolism; mycolic acid biosynthesis.</text>
</comment>
<comment type="subcellular location">
    <subcellularLocation>
        <location evidence="1">Cytoplasm</location>
    </subcellularLocation>
</comment>
<gene>
    <name evidence="13" type="primary">kasB</name>
    <name evidence="13" type="ORF">BZL30_5694</name>
</gene>
<dbReference type="PANTHER" id="PTHR11712:SF336">
    <property type="entry name" value="3-OXOACYL-[ACYL-CARRIER-PROTEIN] SYNTHASE, MITOCHONDRIAL"/>
    <property type="match status" value="1"/>
</dbReference>
<name>A0A1V3WZ49_MYCKA</name>
<keyword evidence="8" id="KW-0275">Fatty acid biosynthesis</keyword>
<dbReference type="SMART" id="SM00825">
    <property type="entry name" value="PKS_KS"/>
    <property type="match status" value="1"/>
</dbReference>
<dbReference type="InterPro" id="IPR020841">
    <property type="entry name" value="PKS_Beta-ketoAc_synthase_dom"/>
</dbReference>
<evidence type="ECO:0000256" key="6">
    <source>
        <dbReference type="ARBA" id="ARBA00022832"/>
    </source>
</evidence>
<dbReference type="PROSITE" id="PS52004">
    <property type="entry name" value="KS3_2"/>
    <property type="match status" value="1"/>
</dbReference>
<evidence type="ECO:0000256" key="1">
    <source>
        <dbReference type="ARBA" id="ARBA00004496"/>
    </source>
</evidence>
<evidence type="ECO:0000256" key="7">
    <source>
        <dbReference type="ARBA" id="ARBA00023098"/>
    </source>
</evidence>
<organism evidence="13 14">
    <name type="scientific">Mycobacterium kansasii</name>
    <dbReference type="NCBI Taxonomy" id="1768"/>
    <lineage>
        <taxon>Bacteria</taxon>
        <taxon>Bacillati</taxon>
        <taxon>Actinomycetota</taxon>
        <taxon>Actinomycetes</taxon>
        <taxon>Mycobacteriales</taxon>
        <taxon>Mycobacteriaceae</taxon>
        <taxon>Mycobacterium</taxon>
    </lineage>
</organism>
<sequence>MGAGITSDAFHMVAPAADGVRAGRAMTRSLELAGLSPKDIDHVNAHGTATPIGDAAEANAIRVAGCEHAAVYAPKSALGHSIGAVGALESLLTVLTLRDGVIPPTLNYETPIPKSTSMLSRANLATANSAMPSTTRSASAVIMWHSPSGATEARHRGPRGPRWGSPACGGEPNRYGRNVRNTHDRAGYRENAPERSGHRRRHDNRTGHRRGNHVEVAARQPKWDSRPRRPVRRGIRSAGAHRRHLLEEFDSQLTRVELRRMGYLQKMSTILSRRVWENAGSPEVDPNRLMVSIGTGLGSSEEMVFSYDDLRARGMKAVSPLGVQKYMPNGAAAAVGLERHAKAGVITPVSACASGSEGIAQAWRNIVFGEADVAICGGVETKIEAVPIAAFAQMRIVMSTKNDDPVGACRPFDRDRSGFVFGEAGALMVIETEEHAKARGANILARIMGASITSDGFHMVAPDPNGERAGHAMSRAVQLAGLTPADIGHVNAHATGTSVGDLAEGKAINNALGPHGGNAAVYAPKAALGHSVGAVGAVESILTVLALRDQVVPPTLNLENLDPEIDLDVVAGKPRPGDYRYAINNSFGFGGHNVAIAFGRY</sequence>
<dbReference type="SUPFAM" id="SSF53901">
    <property type="entry name" value="Thiolase-like"/>
    <property type="match status" value="3"/>
</dbReference>
<evidence type="ECO:0000256" key="3">
    <source>
        <dbReference type="ARBA" id="ARBA00008467"/>
    </source>
</evidence>
<dbReference type="AlphaFoldDB" id="A0A1V3WZ49"/>
<evidence type="ECO:0000256" key="9">
    <source>
        <dbReference type="ARBA" id="ARBA00023315"/>
    </source>
</evidence>
<dbReference type="GO" id="GO:0005829">
    <property type="term" value="C:cytosol"/>
    <property type="evidence" value="ECO:0007669"/>
    <property type="project" value="TreeGrafter"/>
</dbReference>
<dbReference type="Pfam" id="PF02801">
    <property type="entry name" value="Ketoacyl-synt_C"/>
    <property type="match status" value="2"/>
</dbReference>
<feature type="compositionally biased region" description="Basic and acidic residues" evidence="11">
    <location>
        <begin position="181"/>
        <end position="196"/>
    </location>
</feature>